<gene>
    <name evidence="2" type="ORF">QID03_14290</name>
</gene>
<dbReference type="EMBL" id="JASGCB010000048">
    <property type="protein sequence ID" value="MDI9261327.1"/>
    <property type="molecule type" value="Genomic_DNA"/>
</dbReference>
<organism evidence="2 3">
    <name type="scientific">Alicyclobacillus sendaiensis PA2</name>
    <dbReference type="NCBI Taxonomy" id="3029425"/>
    <lineage>
        <taxon>Bacteria</taxon>
        <taxon>Bacillati</taxon>
        <taxon>Bacillota</taxon>
        <taxon>Bacilli</taxon>
        <taxon>Bacillales</taxon>
        <taxon>Alicyclobacillaceae</taxon>
        <taxon>Alicyclobacillus</taxon>
    </lineage>
</organism>
<comment type="caution">
    <text evidence="2">The sequence shown here is derived from an EMBL/GenBank/DDBJ whole genome shotgun (WGS) entry which is preliminary data.</text>
</comment>
<dbReference type="Pfam" id="PF06114">
    <property type="entry name" value="Peptidase_M78"/>
    <property type="match status" value="1"/>
</dbReference>
<dbReference type="PANTHER" id="PTHR43236:SF2">
    <property type="entry name" value="BLL0069 PROTEIN"/>
    <property type="match status" value="1"/>
</dbReference>
<dbReference type="InterPro" id="IPR052345">
    <property type="entry name" value="Rad_response_metalloprotease"/>
</dbReference>
<protein>
    <submittedName>
        <fullName evidence="2">ImmA/IrrE family metallo-endopeptidase</fullName>
    </submittedName>
</protein>
<evidence type="ECO:0000313" key="3">
    <source>
        <dbReference type="Proteomes" id="UP001529245"/>
    </source>
</evidence>
<dbReference type="InterPro" id="IPR010359">
    <property type="entry name" value="IrrE_HExxH"/>
</dbReference>
<dbReference type="Gene3D" id="1.10.10.2910">
    <property type="match status" value="1"/>
</dbReference>
<keyword evidence="3" id="KW-1185">Reference proteome</keyword>
<dbReference type="Proteomes" id="UP001529245">
    <property type="component" value="Unassembled WGS sequence"/>
</dbReference>
<sequence length="386" mass="45092">MTRVPVNPEILRWAMVRAKQNEETLSKKFPKIKHWLDGIEQPTLKQLERFARVTHVPFGALFLSRPPEESLSIPFFRTVRYEIPEKPSAELLDTIESMKFRQSWMRAYLQRIDAPPLDFVGSHSVEDDTEIIVRDMRRVLRMDEQWVKGIYTWEAALRQLRNRMEEVGILVVVNSVVGNNTHRKLSVHEFRGFVLVDPYAPLVFVNGGDSKAAQMFTLVHELAHVFLGEEAIFDLSNMMPASSKLEVKCNEVAAEFLVPRNYLEMNWDKHSEIIFEVERLARLFKVSELVIARRALDLRFISKEDFFRFYDRYQRRIREIQDQSKEQEGGGDFYTTTNLRIGRRFAQAVMDALRNGDVLYTDAYQLTGLYGGTFDKYVEWLASGQH</sequence>
<dbReference type="PANTHER" id="PTHR43236">
    <property type="entry name" value="ANTITOXIN HIGA1"/>
    <property type="match status" value="1"/>
</dbReference>
<reference evidence="2 3" key="1">
    <citation type="submission" date="2023-04" db="EMBL/GenBank/DDBJ databases">
        <title>A. sendaiensis sub sp. chiapanensis a novel subspecie with specific adaptation in bacterial cell wall isolated from an active volcano.</title>
        <authorList>
            <person name="Alvarez Gutierrez P.E."/>
            <person name="Ortiz Cortes L.Y."/>
        </authorList>
    </citation>
    <scope>NUCLEOTIDE SEQUENCE [LARGE SCALE GENOMIC DNA]</scope>
    <source>
        <strain evidence="2 3">PA2</strain>
    </source>
</reference>
<proteinExistence type="predicted"/>
<evidence type="ECO:0000259" key="1">
    <source>
        <dbReference type="Pfam" id="PF06114"/>
    </source>
</evidence>
<accession>A0ABT6Y1Z2</accession>
<name>A0ABT6Y1Z2_ALISE</name>
<evidence type="ECO:0000313" key="2">
    <source>
        <dbReference type="EMBL" id="MDI9261327.1"/>
    </source>
</evidence>
<dbReference type="RefSeq" id="WP_283204720.1">
    <property type="nucleotide sequence ID" value="NZ_JASGCB010000048.1"/>
</dbReference>
<feature type="domain" description="IrrE N-terminal-like" evidence="1">
    <location>
        <begin position="165"/>
        <end position="295"/>
    </location>
</feature>